<organism evidence="1 2">
    <name type="scientific">Herbidospora solisilvae</name>
    <dbReference type="NCBI Taxonomy" id="2696284"/>
    <lineage>
        <taxon>Bacteria</taxon>
        <taxon>Bacillati</taxon>
        <taxon>Actinomycetota</taxon>
        <taxon>Actinomycetes</taxon>
        <taxon>Streptosporangiales</taxon>
        <taxon>Streptosporangiaceae</taxon>
        <taxon>Herbidospora</taxon>
    </lineage>
</organism>
<proteinExistence type="predicted"/>
<comment type="caution">
    <text evidence="1">The sequence shown here is derived from an EMBL/GenBank/DDBJ whole genome shotgun (WGS) entry which is preliminary data.</text>
</comment>
<sequence length="93" mass="9443">MIIATLAIVPALMGGGPGPIASAGITNVTKDRGAITNVGNSYNSGNYRNRKNGVNSGNFSNVNGSANSVNASVASNFADGRQKIIVIGGKRKH</sequence>
<name>A0A7C9N2D2_9ACTN</name>
<keyword evidence="2" id="KW-1185">Reference proteome</keyword>
<dbReference type="AlphaFoldDB" id="A0A7C9N2D2"/>
<dbReference type="EMBL" id="WXEW01000003">
    <property type="protein sequence ID" value="NAS22274.1"/>
    <property type="molecule type" value="Genomic_DNA"/>
</dbReference>
<evidence type="ECO:0000313" key="1">
    <source>
        <dbReference type="EMBL" id="NAS22274.1"/>
    </source>
</evidence>
<protein>
    <submittedName>
        <fullName evidence="1">Uncharacterized protein</fullName>
    </submittedName>
</protein>
<accession>A0A7C9N2D2</accession>
<dbReference type="RefSeq" id="WP_161479670.1">
    <property type="nucleotide sequence ID" value="NZ_WXEW01000003.1"/>
</dbReference>
<evidence type="ECO:0000313" key="2">
    <source>
        <dbReference type="Proteomes" id="UP000479526"/>
    </source>
</evidence>
<reference evidence="1 2" key="1">
    <citation type="submission" date="2020-01" db="EMBL/GenBank/DDBJ databases">
        <title>Herbidospora sp. NEAU-GS84 nov., a novel actinomycete isolated from soil.</title>
        <authorList>
            <person name="Han L."/>
        </authorList>
    </citation>
    <scope>NUCLEOTIDE SEQUENCE [LARGE SCALE GENOMIC DNA]</scope>
    <source>
        <strain evidence="1 2">NEAU-GS84</strain>
    </source>
</reference>
<dbReference type="Proteomes" id="UP000479526">
    <property type="component" value="Unassembled WGS sequence"/>
</dbReference>
<gene>
    <name evidence="1" type="ORF">GT755_11335</name>
</gene>